<gene>
    <name evidence="1" type="ORF">GGQ57_002651</name>
</gene>
<comment type="caution">
    <text evidence="1">The sequence shown here is derived from an EMBL/GenBank/DDBJ whole genome shotgun (WGS) entry which is preliminary data.</text>
</comment>
<proteinExistence type="predicted"/>
<sequence>MVSWICLFVTFIVAVDKPWEKYVRNDKKQVIRRIIIPFLLYICKG</sequence>
<protein>
    <submittedName>
        <fullName evidence="1">Uncharacterized protein</fullName>
    </submittedName>
</protein>
<evidence type="ECO:0000313" key="2">
    <source>
        <dbReference type="Proteomes" id="UP000533637"/>
    </source>
</evidence>
<dbReference type="EMBL" id="JACHOC010000004">
    <property type="protein sequence ID" value="MBB4622751.1"/>
    <property type="molecule type" value="Genomic_DNA"/>
</dbReference>
<organism evidence="1 2">
    <name type="scientific">Parabacteroides faecis</name>
    <dbReference type="NCBI Taxonomy" id="1217282"/>
    <lineage>
        <taxon>Bacteria</taxon>
        <taxon>Pseudomonadati</taxon>
        <taxon>Bacteroidota</taxon>
        <taxon>Bacteroidia</taxon>
        <taxon>Bacteroidales</taxon>
        <taxon>Tannerellaceae</taxon>
        <taxon>Parabacteroides</taxon>
    </lineage>
</organism>
<name>A0ABR6KMV7_9BACT</name>
<reference evidence="1 2" key="1">
    <citation type="submission" date="2020-08" db="EMBL/GenBank/DDBJ databases">
        <title>Genomic Encyclopedia of Type Strains, Phase IV (KMG-IV): sequencing the most valuable type-strain genomes for metagenomic binning, comparative biology and taxonomic classification.</title>
        <authorList>
            <person name="Goeker M."/>
        </authorList>
    </citation>
    <scope>NUCLEOTIDE SEQUENCE [LARGE SCALE GENOMIC DNA]</scope>
    <source>
        <strain evidence="1 2">DSM 102983</strain>
    </source>
</reference>
<accession>A0ABR6KMV7</accession>
<dbReference type="Proteomes" id="UP000533637">
    <property type="component" value="Unassembled WGS sequence"/>
</dbReference>
<keyword evidence="2" id="KW-1185">Reference proteome</keyword>
<evidence type="ECO:0000313" key="1">
    <source>
        <dbReference type="EMBL" id="MBB4622751.1"/>
    </source>
</evidence>